<evidence type="ECO:0000313" key="2">
    <source>
        <dbReference type="Proteomes" id="UP001438953"/>
    </source>
</evidence>
<proteinExistence type="predicted"/>
<dbReference type="EMBL" id="JAYWLC010000026">
    <property type="protein sequence ID" value="MER5173727.1"/>
    <property type="molecule type" value="Genomic_DNA"/>
</dbReference>
<sequence length="240" mass="27532">MATLIIQPREDIVAALKIRDKLSHNYIKSECIVYLIRNTRDDNDEGYFNELYRELMRRIASALPRVYGELADRSEDIHAAAGRERVRDTLNEKLLEDLEEPGSALDYFEVMFDGAIAALRATSMNKERKNALRTQAIEDETCEPSLAVERAVGSLDLKEELLSDDPIYRLRVAEAIRSLPYKNRQVIELILREIPITSTEDSVLTIQKLIGVKSEKTVRNRRDEAYRLIRQALSIGDDHD</sequence>
<gene>
    <name evidence="1" type="ORF">VSX56_18350</name>
</gene>
<reference evidence="1 2" key="1">
    <citation type="submission" date="2024-06" db="EMBL/GenBank/DDBJ databases">
        <title>Thioclava kandeliae sp. nov. from a rhizosphere soil sample of Kandelia candel in a mangrove.</title>
        <authorList>
            <person name="Mu T."/>
        </authorList>
    </citation>
    <scope>NUCLEOTIDE SEQUENCE [LARGE SCALE GENOMIC DNA]</scope>
    <source>
        <strain evidence="1 2">CPCC 100088</strain>
    </source>
</reference>
<keyword evidence="2" id="KW-1185">Reference proteome</keyword>
<accession>A0ABV1SLE2</accession>
<evidence type="ECO:0000313" key="1">
    <source>
        <dbReference type="EMBL" id="MER5173727.1"/>
    </source>
</evidence>
<organism evidence="1 2">
    <name type="scientific">Thioclava kandeliae</name>
    <dbReference type="NCBI Taxonomy" id="3070818"/>
    <lineage>
        <taxon>Bacteria</taxon>
        <taxon>Pseudomonadati</taxon>
        <taxon>Pseudomonadota</taxon>
        <taxon>Alphaproteobacteria</taxon>
        <taxon>Rhodobacterales</taxon>
        <taxon>Paracoccaceae</taxon>
        <taxon>Thioclava</taxon>
    </lineage>
</organism>
<dbReference type="RefSeq" id="WP_350939062.1">
    <property type="nucleotide sequence ID" value="NZ_JAYWLC010000026.1"/>
</dbReference>
<dbReference type="Proteomes" id="UP001438953">
    <property type="component" value="Unassembled WGS sequence"/>
</dbReference>
<protein>
    <recommendedName>
        <fullName evidence="3">Response regulator receiver protein</fullName>
    </recommendedName>
</protein>
<evidence type="ECO:0008006" key="3">
    <source>
        <dbReference type="Google" id="ProtNLM"/>
    </source>
</evidence>
<comment type="caution">
    <text evidence="1">The sequence shown here is derived from an EMBL/GenBank/DDBJ whole genome shotgun (WGS) entry which is preliminary data.</text>
</comment>
<name>A0ABV1SLE2_9RHOB</name>